<gene>
    <name evidence="1" type="primary">ZBED1_142</name>
    <name evidence="1" type="ORF">N1851_026005</name>
</gene>
<evidence type="ECO:0000313" key="2">
    <source>
        <dbReference type="Proteomes" id="UP001174136"/>
    </source>
</evidence>
<proteinExistence type="predicted"/>
<dbReference type="PANTHER" id="PTHR46481:SF9">
    <property type="entry name" value="ZINC FINGER BED DOMAIN-CONTAINING PROTEIN 1-LIKE"/>
    <property type="match status" value="1"/>
</dbReference>
<protein>
    <submittedName>
        <fullName evidence="1">Zinc finger BED domain-containing protein 1</fullName>
    </submittedName>
</protein>
<dbReference type="SUPFAM" id="SSF53098">
    <property type="entry name" value="Ribonuclease H-like"/>
    <property type="match status" value="1"/>
</dbReference>
<dbReference type="AlphaFoldDB" id="A0AA47MCZ5"/>
<dbReference type="Proteomes" id="UP001174136">
    <property type="component" value="Unassembled WGS sequence"/>
</dbReference>
<accession>A0AA47MCZ5</accession>
<dbReference type="SUPFAM" id="SSF140996">
    <property type="entry name" value="Hermes dimerisation domain"/>
    <property type="match status" value="1"/>
</dbReference>
<sequence>MGPAAKSRSERPDTQPSISGAFARCTKYKKGSERWNACTDAVTKYICKEMVSCNTVEKQSFKDLLTTLDCQYEVPGRTYFSTTAIPRAYTHVRSELQRVISAVEHFSFTTDMWSSTNMTPYMSLTLHFIDTEWTLVSKCLQTSFLPEDHTTANLALQEALQEWGIDEAKVSCLSGGERTQ</sequence>
<dbReference type="EMBL" id="JAOPHQ010004849">
    <property type="protein sequence ID" value="KAK0137794.1"/>
    <property type="molecule type" value="Genomic_DNA"/>
</dbReference>
<name>A0AA47MCZ5_MERPO</name>
<dbReference type="PANTHER" id="PTHR46481">
    <property type="entry name" value="ZINC FINGER BED DOMAIN-CONTAINING PROTEIN 4"/>
    <property type="match status" value="1"/>
</dbReference>
<dbReference type="InterPro" id="IPR052035">
    <property type="entry name" value="ZnF_BED_domain_contain"/>
</dbReference>
<evidence type="ECO:0000313" key="1">
    <source>
        <dbReference type="EMBL" id="KAK0137794.1"/>
    </source>
</evidence>
<comment type="caution">
    <text evidence="1">The sequence shown here is derived from an EMBL/GenBank/DDBJ whole genome shotgun (WGS) entry which is preliminary data.</text>
</comment>
<reference evidence="1" key="1">
    <citation type="journal article" date="2023" name="Front. Mar. Sci.">
        <title>A new Merluccius polli reference genome to investigate the effects of global change in West African waters.</title>
        <authorList>
            <person name="Mateo J.L."/>
            <person name="Blanco-Fernandez C."/>
            <person name="Garcia-Vazquez E."/>
            <person name="Machado-Schiaffino G."/>
        </authorList>
    </citation>
    <scope>NUCLEOTIDE SEQUENCE</scope>
    <source>
        <strain evidence="1">C29</strain>
        <tissue evidence="1">Fin</tissue>
    </source>
</reference>
<keyword evidence="2" id="KW-1185">Reference proteome</keyword>
<dbReference type="InterPro" id="IPR012337">
    <property type="entry name" value="RNaseH-like_sf"/>
</dbReference>
<organism evidence="1 2">
    <name type="scientific">Merluccius polli</name>
    <name type="common">Benguela hake</name>
    <name type="synonym">Merluccius cadenati</name>
    <dbReference type="NCBI Taxonomy" id="89951"/>
    <lineage>
        <taxon>Eukaryota</taxon>
        <taxon>Metazoa</taxon>
        <taxon>Chordata</taxon>
        <taxon>Craniata</taxon>
        <taxon>Vertebrata</taxon>
        <taxon>Euteleostomi</taxon>
        <taxon>Actinopterygii</taxon>
        <taxon>Neopterygii</taxon>
        <taxon>Teleostei</taxon>
        <taxon>Neoteleostei</taxon>
        <taxon>Acanthomorphata</taxon>
        <taxon>Zeiogadaria</taxon>
        <taxon>Gadariae</taxon>
        <taxon>Gadiformes</taxon>
        <taxon>Gadoidei</taxon>
        <taxon>Merlucciidae</taxon>
        <taxon>Merluccius</taxon>
    </lineage>
</organism>